<dbReference type="Pfam" id="PF01761">
    <property type="entry name" value="DHQ_synthase"/>
    <property type="match status" value="1"/>
</dbReference>
<keyword evidence="9" id="KW-1133">Transmembrane helix</keyword>
<dbReference type="Gene3D" id="3.40.50.1970">
    <property type="match status" value="1"/>
</dbReference>
<dbReference type="AlphaFoldDB" id="A0A918GMB4"/>
<keyword evidence="9" id="KW-0812">Transmembrane</keyword>
<dbReference type="InterPro" id="IPR050071">
    <property type="entry name" value="Dehydroquinate_synthase"/>
</dbReference>
<organism evidence="12 13">
    <name type="scientific">Actinokineospora fastidiosa</name>
    <dbReference type="NCBI Taxonomy" id="1816"/>
    <lineage>
        <taxon>Bacteria</taxon>
        <taxon>Bacillati</taxon>
        <taxon>Actinomycetota</taxon>
        <taxon>Actinomycetes</taxon>
        <taxon>Pseudonocardiales</taxon>
        <taxon>Pseudonocardiaceae</taxon>
        <taxon>Actinokineospora</taxon>
    </lineage>
</organism>
<comment type="cofactor">
    <cofactor evidence="1">
        <name>NAD(+)</name>
        <dbReference type="ChEBI" id="CHEBI:57540"/>
    </cofactor>
</comment>
<evidence type="ECO:0000256" key="1">
    <source>
        <dbReference type="ARBA" id="ARBA00001911"/>
    </source>
</evidence>
<dbReference type="InterPro" id="IPR056179">
    <property type="entry name" value="DHQS_C"/>
</dbReference>
<dbReference type="EC" id="4.2.3.152" evidence="7"/>
<keyword evidence="2" id="KW-0479">Metal-binding</keyword>
<evidence type="ECO:0000313" key="12">
    <source>
        <dbReference type="EMBL" id="GGS44969.1"/>
    </source>
</evidence>
<keyword evidence="9" id="KW-0472">Membrane</keyword>
<gene>
    <name evidence="12" type="primary">aroB</name>
    <name evidence="12" type="ORF">GCM10010171_44850</name>
</gene>
<dbReference type="EMBL" id="BMRB01000004">
    <property type="protein sequence ID" value="GGS44969.1"/>
    <property type="molecule type" value="Genomic_DNA"/>
</dbReference>
<name>A0A918GMB4_9PSEU</name>
<evidence type="ECO:0000256" key="3">
    <source>
        <dbReference type="ARBA" id="ARBA00022741"/>
    </source>
</evidence>
<comment type="catalytic activity">
    <reaction evidence="6">
        <text>D-sedoheptulose 7-phosphate = 2-epi-5-epi-valiolone + phosphate</text>
        <dbReference type="Rhea" id="RHEA:44184"/>
        <dbReference type="ChEBI" id="CHEBI:43474"/>
        <dbReference type="ChEBI" id="CHEBI:57483"/>
        <dbReference type="ChEBI" id="CHEBI:84187"/>
        <dbReference type="EC" id="4.2.3.152"/>
    </reaction>
</comment>
<dbReference type="InterPro" id="IPR035872">
    <property type="entry name" value="EEVS-like"/>
</dbReference>
<evidence type="ECO:0000256" key="4">
    <source>
        <dbReference type="ARBA" id="ARBA00023027"/>
    </source>
</evidence>
<evidence type="ECO:0000259" key="11">
    <source>
        <dbReference type="Pfam" id="PF24621"/>
    </source>
</evidence>
<dbReference type="GO" id="GO:0046872">
    <property type="term" value="F:metal ion binding"/>
    <property type="evidence" value="ECO:0007669"/>
    <property type="project" value="UniProtKB-KW"/>
</dbReference>
<keyword evidence="5" id="KW-0456">Lyase</keyword>
<evidence type="ECO:0000256" key="7">
    <source>
        <dbReference type="ARBA" id="ARBA00024060"/>
    </source>
</evidence>
<evidence type="ECO:0000256" key="5">
    <source>
        <dbReference type="ARBA" id="ARBA00023239"/>
    </source>
</evidence>
<keyword evidence="4" id="KW-0520">NAD</keyword>
<feature type="domain" description="3-dehydroquinate synthase N-terminal" evidence="10">
    <location>
        <begin position="84"/>
        <end position="197"/>
    </location>
</feature>
<feature type="domain" description="3-dehydroquinate synthase C-terminal" evidence="11">
    <location>
        <begin position="199"/>
        <end position="343"/>
    </location>
</feature>
<comment type="caution">
    <text evidence="12">The sequence shown here is derived from an EMBL/GenBank/DDBJ whole genome shotgun (WGS) entry which is preliminary data.</text>
</comment>
<dbReference type="InterPro" id="IPR030960">
    <property type="entry name" value="DHQS/DOIS_N"/>
</dbReference>
<dbReference type="Pfam" id="PF24621">
    <property type="entry name" value="DHQS_C"/>
    <property type="match status" value="1"/>
</dbReference>
<evidence type="ECO:0000256" key="2">
    <source>
        <dbReference type="ARBA" id="ARBA00022723"/>
    </source>
</evidence>
<evidence type="ECO:0000256" key="8">
    <source>
        <dbReference type="ARBA" id="ARBA00024092"/>
    </source>
</evidence>
<dbReference type="GO" id="GO:0000166">
    <property type="term" value="F:nucleotide binding"/>
    <property type="evidence" value="ECO:0007669"/>
    <property type="project" value="UniProtKB-KW"/>
</dbReference>
<dbReference type="PANTHER" id="PTHR43622">
    <property type="entry name" value="3-DEHYDROQUINATE SYNTHASE"/>
    <property type="match status" value="1"/>
</dbReference>
<evidence type="ECO:0000256" key="6">
    <source>
        <dbReference type="ARBA" id="ARBA00023993"/>
    </source>
</evidence>
<dbReference type="RefSeq" id="WP_189212541.1">
    <property type="nucleotide sequence ID" value="NZ_BMRB01000004.1"/>
</dbReference>
<dbReference type="PANTHER" id="PTHR43622:SF3">
    <property type="entry name" value="2-EPI-5-EPI-VALIOLONE SYNTHASE"/>
    <property type="match status" value="1"/>
</dbReference>
<accession>A0A918GMB4</accession>
<keyword evidence="13" id="KW-1185">Reference proteome</keyword>
<dbReference type="Proteomes" id="UP000660680">
    <property type="component" value="Unassembled WGS sequence"/>
</dbReference>
<protein>
    <recommendedName>
        <fullName evidence="8">2-epi-5-epi-valiolone synthase</fullName>
        <ecNumber evidence="7">4.2.3.152</ecNumber>
    </recommendedName>
</protein>
<evidence type="ECO:0000313" key="13">
    <source>
        <dbReference type="Proteomes" id="UP000660680"/>
    </source>
</evidence>
<sequence length="400" mass="43971">MTETTGLHVDGAGSWLVRARKEVSYEVRVRDNLFRPDRSDLVEIGSDSPGGRRRVVVIDGNVDLLHGERIRAYFDHHAVDCAMVVVKADETVKDLATAARVAEELDRFGIARRREPVIVIGGGVLMDVVGLIASLYRRGTPFVRVPTTLIGLVDAGLGAKTGVNFNGHKNRLGSYAPAELTLLDRSFLSTVDRRHISNGLAEILKLALIKDRALFELLAEHGQVLLREKFQGRTPIGDTAAVAVLHAATQGMLEELQPNLWESELERCLDYGHTFSPTIEMRALPALLHGEAVCVDMALTTVLAYRRGLLSEDERDRVLTVMAALELPTWHPLVAPDVLLQALADTVRHRDGQQRLPLPVGIGDVTFVNDVSAQELEAAAVLQRELSETRFRRIAAGKCV</sequence>
<reference evidence="12" key="2">
    <citation type="submission" date="2020-09" db="EMBL/GenBank/DDBJ databases">
        <authorList>
            <person name="Sun Q."/>
            <person name="Ohkuma M."/>
        </authorList>
    </citation>
    <scope>NUCLEOTIDE SEQUENCE</scope>
    <source>
        <strain evidence="12">JCM 3276</strain>
    </source>
</reference>
<dbReference type="CDD" id="cd08199">
    <property type="entry name" value="EEVS"/>
    <property type="match status" value="1"/>
</dbReference>
<dbReference type="SUPFAM" id="SSF56796">
    <property type="entry name" value="Dehydroquinate synthase-like"/>
    <property type="match status" value="1"/>
</dbReference>
<evidence type="ECO:0000259" key="10">
    <source>
        <dbReference type="Pfam" id="PF01761"/>
    </source>
</evidence>
<keyword evidence="3" id="KW-0547">Nucleotide-binding</keyword>
<dbReference type="GO" id="GO:0003856">
    <property type="term" value="F:3-dehydroquinate synthase activity"/>
    <property type="evidence" value="ECO:0007669"/>
    <property type="project" value="TreeGrafter"/>
</dbReference>
<evidence type="ECO:0000256" key="9">
    <source>
        <dbReference type="SAM" id="Phobius"/>
    </source>
</evidence>
<reference evidence="12" key="1">
    <citation type="journal article" date="2014" name="Int. J. Syst. Evol. Microbiol.">
        <title>Complete genome sequence of Corynebacterium casei LMG S-19264T (=DSM 44701T), isolated from a smear-ripened cheese.</title>
        <authorList>
            <consortium name="US DOE Joint Genome Institute (JGI-PGF)"/>
            <person name="Walter F."/>
            <person name="Albersmeier A."/>
            <person name="Kalinowski J."/>
            <person name="Ruckert C."/>
        </authorList>
    </citation>
    <scope>NUCLEOTIDE SEQUENCE</scope>
    <source>
        <strain evidence="12">JCM 3276</strain>
    </source>
</reference>
<dbReference type="Gene3D" id="1.20.1090.10">
    <property type="entry name" value="Dehydroquinate synthase-like - alpha domain"/>
    <property type="match status" value="1"/>
</dbReference>
<proteinExistence type="predicted"/>
<dbReference type="GO" id="GO:0017000">
    <property type="term" value="P:antibiotic biosynthetic process"/>
    <property type="evidence" value="ECO:0007669"/>
    <property type="project" value="InterPro"/>
</dbReference>
<feature type="transmembrane region" description="Helical" evidence="9">
    <location>
        <begin position="117"/>
        <end position="136"/>
    </location>
</feature>